<comment type="function">
    <text evidence="5">Involved in mercury resistance. Acts as a mercury scavenger that specifically binds to a mercuric ion in the periplasm and probably passes it to the cytoplasmic mercuric reductase MerA via the mercuric transport protein MerT.</text>
</comment>
<dbReference type="GO" id="GO:0045340">
    <property type="term" value="F:mercury ion binding"/>
    <property type="evidence" value="ECO:0007669"/>
    <property type="project" value="UniProtKB-UniRule"/>
</dbReference>
<dbReference type="eggNOG" id="COG2608">
    <property type="taxonomic scope" value="Bacteria"/>
</dbReference>
<evidence type="ECO:0000259" key="7">
    <source>
        <dbReference type="PROSITE" id="PS50846"/>
    </source>
</evidence>
<dbReference type="InterPro" id="IPR036163">
    <property type="entry name" value="HMA_dom_sf"/>
</dbReference>
<keyword evidence="2 5" id="KW-0475">Mercuric resistance</keyword>
<name>C1F4V8_ACIC5</name>
<evidence type="ECO:0000313" key="9">
    <source>
        <dbReference type="Proteomes" id="UP000002207"/>
    </source>
</evidence>
<dbReference type="STRING" id="240015.ACP_1230"/>
<feature type="signal peptide" evidence="6">
    <location>
        <begin position="1"/>
        <end position="21"/>
    </location>
</feature>
<gene>
    <name evidence="5 8" type="primary">merP</name>
    <name evidence="8" type="ordered locus">ACP_1230</name>
</gene>
<feature type="chain" id="PRO_5002907148" description="Periplasmic mercury ion-binding protein" evidence="6">
    <location>
        <begin position="22"/>
        <end position="96"/>
    </location>
</feature>
<dbReference type="RefSeq" id="WP_015896379.1">
    <property type="nucleotide sequence ID" value="NC_012483.1"/>
</dbReference>
<dbReference type="GO" id="GO:0042597">
    <property type="term" value="C:periplasmic space"/>
    <property type="evidence" value="ECO:0007669"/>
    <property type="project" value="UniProtKB-SubCell"/>
</dbReference>
<reference evidence="8 9" key="1">
    <citation type="journal article" date="2009" name="Appl. Environ. Microbiol.">
        <title>Three genomes from the phylum Acidobacteria provide insight into the lifestyles of these microorganisms in soils.</title>
        <authorList>
            <person name="Ward N.L."/>
            <person name="Challacombe J.F."/>
            <person name="Janssen P.H."/>
            <person name="Henrissat B."/>
            <person name="Coutinho P.M."/>
            <person name="Wu M."/>
            <person name="Xie G."/>
            <person name="Haft D.H."/>
            <person name="Sait M."/>
            <person name="Badger J."/>
            <person name="Barabote R.D."/>
            <person name="Bradley B."/>
            <person name="Brettin T.S."/>
            <person name="Brinkac L.M."/>
            <person name="Bruce D."/>
            <person name="Creasy T."/>
            <person name="Daugherty S.C."/>
            <person name="Davidsen T.M."/>
            <person name="DeBoy R.T."/>
            <person name="Detter J.C."/>
            <person name="Dodson R.J."/>
            <person name="Durkin A.S."/>
            <person name="Ganapathy A."/>
            <person name="Gwinn-Giglio M."/>
            <person name="Han C.S."/>
            <person name="Khouri H."/>
            <person name="Kiss H."/>
            <person name="Kothari S.P."/>
            <person name="Madupu R."/>
            <person name="Nelson K.E."/>
            <person name="Nelson W.C."/>
            <person name="Paulsen I."/>
            <person name="Penn K."/>
            <person name="Ren Q."/>
            <person name="Rosovitz M.J."/>
            <person name="Selengut J.D."/>
            <person name="Shrivastava S."/>
            <person name="Sullivan S.A."/>
            <person name="Tapia R."/>
            <person name="Thompson L.S."/>
            <person name="Watkins K.L."/>
            <person name="Yang Q."/>
            <person name="Yu C."/>
            <person name="Zafar N."/>
            <person name="Zhou L."/>
            <person name="Kuske C.R."/>
        </authorList>
    </citation>
    <scope>NUCLEOTIDE SEQUENCE [LARGE SCALE GENOMIC DNA]</scope>
    <source>
        <strain evidence="9">ATCC 51196 / DSM 11244 / BCRC 80197 / JCM 7670 / NBRC 15755 / NCIMB 13165 / 161</strain>
    </source>
</reference>
<feature type="domain" description="HMA" evidence="7">
    <location>
        <begin position="24"/>
        <end position="90"/>
    </location>
</feature>
<dbReference type="InParanoid" id="C1F4V8"/>
<evidence type="ECO:0000256" key="5">
    <source>
        <dbReference type="RuleBase" id="RU361212"/>
    </source>
</evidence>
<evidence type="ECO:0000256" key="3">
    <source>
        <dbReference type="ARBA" id="ARBA00022723"/>
    </source>
</evidence>
<dbReference type="PROSITE" id="PS50846">
    <property type="entry name" value="HMA_2"/>
    <property type="match status" value="1"/>
</dbReference>
<keyword evidence="5" id="KW-0574">Periplasm</keyword>
<dbReference type="OrthoDB" id="7205933at2"/>
<keyword evidence="3 5" id="KW-0479">Metal-binding</keyword>
<dbReference type="GO" id="GO:0030313">
    <property type="term" value="C:cell envelope"/>
    <property type="evidence" value="ECO:0007669"/>
    <property type="project" value="UniProtKB-SubCell"/>
</dbReference>
<protein>
    <recommendedName>
        <fullName evidence="5">Periplasmic mercury ion-binding protein</fullName>
    </recommendedName>
</protein>
<accession>C1F4V8</accession>
<dbReference type="HOGENOM" id="CLU_134973_2_1_0"/>
<dbReference type="InterPro" id="IPR011795">
    <property type="entry name" value="MerP"/>
</dbReference>
<dbReference type="InterPro" id="IPR001802">
    <property type="entry name" value="MerP/CopZ"/>
</dbReference>
<keyword evidence="4 5" id="KW-0476">Mercury</keyword>
<sequence length="96" mass="10248">MKNLSRLFVVALLAAPISAFAATRTVTLNVPGMTCPVCPITVRKALRDVPGVEKVDVRYAKKEAIVTYDNARTDVAALTKATADAGYPSKPEGRSK</sequence>
<dbReference type="InterPro" id="IPR006121">
    <property type="entry name" value="HMA_dom"/>
</dbReference>
<dbReference type="PRINTS" id="PR00946">
    <property type="entry name" value="HGSCAVENGER"/>
</dbReference>
<evidence type="ECO:0000256" key="1">
    <source>
        <dbReference type="ARBA" id="ARBA00004196"/>
    </source>
</evidence>
<dbReference type="Gene3D" id="3.30.70.100">
    <property type="match status" value="1"/>
</dbReference>
<dbReference type="GO" id="GO:0015097">
    <property type="term" value="F:mercury ion transmembrane transporter activity"/>
    <property type="evidence" value="ECO:0007669"/>
    <property type="project" value="UniProtKB-UniRule"/>
</dbReference>
<proteinExistence type="predicted"/>
<evidence type="ECO:0000256" key="2">
    <source>
        <dbReference type="ARBA" id="ARBA00022466"/>
    </source>
</evidence>
<dbReference type="AlphaFoldDB" id="C1F4V8"/>
<evidence type="ECO:0000256" key="6">
    <source>
        <dbReference type="SAM" id="SignalP"/>
    </source>
</evidence>
<dbReference type="KEGG" id="aca:ACP_1230"/>
<evidence type="ECO:0000313" key="8">
    <source>
        <dbReference type="EMBL" id="ACO31415.1"/>
    </source>
</evidence>
<dbReference type="FunFam" id="3.30.70.100:FF:000001">
    <property type="entry name" value="ATPase copper transporting beta"/>
    <property type="match status" value="1"/>
</dbReference>
<evidence type="ECO:0000256" key="4">
    <source>
        <dbReference type="ARBA" id="ARBA00022914"/>
    </source>
</evidence>
<keyword evidence="9" id="KW-1185">Reference proteome</keyword>
<dbReference type="Proteomes" id="UP000002207">
    <property type="component" value="Chromosome"/>
</dbReference>
<comment type="subcellular location">
    <subcellularLocation>
        <location evidence="1">Cell envelope</location>
    </subcellularLocation>
    <subcellularLocation>
        <location evidence="5">Periplasm</location>
    </subcellularLocation>
</comment>
<keyword evidence="6" id="KW-0732">Signal</keyword>
<dbReference type="EMBL" id="CP001472">
    <property type="protein sequence ID" value="ACO31415.1"/>
    <property type="molecule type" value="Genomic_DNA"/>
</dbReference>
<dbReference type="NCBIfam" id="TIGR02052">
    <property type="entry name" value="MerP"/>
    <property type="match status" value="1"/>
</dbReference>
<dbReference type="SUPFAM" id="SSF55008">
    <property type="entry name" value="HMA, heavy metal-associated domain"/>
    <property type="match status" value="1"/>
</dbReference>
<organism evidence="8 9">
    <name type="scientific">Acidobacterium capsulatum (strain ATCC 51196 / DSM 11244 / BCRC 80197 / JCM 7670 / NBRC 15755 / NCIMB 13165 / 161)</name>
    <dbReference type="NCBI Taxonomy" id="240015"/>
    <lineage>
        <taxon>Bacteria</taxon>
        <taxon>Pseudomonadati</taxon>
        <taxon>Acidobacteriota</taxon>
        <taxon>Terriglobia</taxon>
        <taxon>Terriglobales</taxon>
        <taxon>Acidobacteriaceae</taxon>
        <taxon>Acidobacterium</taxon>
    </lineage>
</organism>
<dbReference type="Pfam" id="PF00403">
    <property type="entry name" value="HMA"/>
    <property type="match status" value="1"/>
</dbReference>
<dbReference type="CDD" id="cd00371">
    <property type="entry name" value="HMA"/>
    <property type="match status" value="1"/>
</dbReference>